<keyword evidence="3 6" id="KW-0812">Transmembrane</keyword>
<dbReference type="SUPFAM" id="SSF48652">
    <property type="entry name" value="Tetraspanin"/>
    <property type="match status" value="1"/>
</dbReference>
<feature type="transmembrane region" description="Helical" evidence="6">
    <location>
        <begin position="214"/>
        <end position="240"/>
    </location>
</feature>
<protein>
    <recommendedName>
        <fullName evidence="6">Tetraspanin</fullName>
    </recommendedName>
</protein>
<evidence type="ECO:0000256" key="4">
    <source>
        <dbReference type="ARBA" id="ARBA00022989"/>
    </source>
</evidence>
<feature type="transmembrane region" description="Helical" evidence="6">
    <location>
        <begin position="16"/>
        <end position="38"/>
    </location>
</feature>
<gene>
    <name evidence="7" type="ORF">TRIADDRAFT_59701</name>
</gene>
<reference evidence="7 8" key="1">
    <citation type="journal article" date="2008" name="Nature">
        <title>The Trichoplax genome and the nature of placozoans.</title>
        <authorList>
            <person name="Srivastava M."/>
            <person name="Begovic E."/>
            <person name="Chapman J."/>
            <person name="Putnam N.H."/>
            <person name="Hellsten U."/>
            <person name="Kawashima T."/>
            <person name="Kuo A."/>
            <person name="Mitros T."/>
            <person name="Salamov A."/>
            <person name="Carpenter M.L."/>
            <person name="Signorovitch A.Y."/>
            <person name="Moreno M.A."/>
            <person name="Kamm K."/>
            <person name="Grimwood J."/>
            <person name="Schmutz J."/>
            <person name="Shapiro H."/>
            <person name="Grigoriev I.V."/>
            <person name="Buss L.W."/>
            <person name="Schierwater B."/>
            <person name="Dellaporta S.L."/>
            <person name="Rokhsar D.S."/>
        </authorList>
    </citation>
    <scope>NUCLEOTIDE SEQUENCE [LARGE SCALE GENOMIC DNA]</scope>
    <source>
        <strain evidence="7 8">Grell-BS-1999</strain>
    </source>
</reference>
<dbReference type="OrthoDB" id="438211at2759"/>
<dbReference type="OMA" id="PESCCIT"/>
<dbReference type="PANTHER" id="PTHR19282:SF431">
    <property type="entry name" value="TETRASPANIN 26A, ISOFORM B-RELATED"/>
    <property type="match status" value="1"/>
</dbReference>
<keyword evidence="4 6" id="KW-1133">Transmembrane helix</keyword>
<dbReference type="PRINTS" id="PR00259">
    <property type="entry name" value="TMFOUR"/>
</dbReference>
<dbReference type="PANTHER" id="PTHR19282">
    <property type="entry name" value="TETRASPANIN"/>
    <property type="match status" value="1"/>
</dbReference>
<dbReference type="InterPro" id="IPR000301">
    <property type="entry name" value="Tetraspanin_animals"/>
</dbReference>
<dbReference type="PIRSF" id="PIRSF002419">
    <property type="entry name" value="Tetraspanin"/>
    <property type="match status" value="1"/>
</dbReference>
<keyword evidence="8" id="KW-1185">Reference proteome</keyword>
<proteinExistence type="inferred from homology"/>
<dbReference type="Proteomes" id="UP000009022">
    <property type="component" value="Unassembled WGS sequence"/>
</dbReference>
<dbReference type="AlphaFoldDB" id="B3S672"/>
<dbReference type="CTD" id="6756933"/>
<evidence type="ECO:0000256" key="1">
    <source>
        <dbReference type="ARBA" id="ARBA00004141"/>
    </source>
</evidence>
<dbReference type="InterPro" id="IPR018499">
    <property type="entry name" value="Tetraspanin/Peripherin"/>
</dbReference>
<accession>B3S672</accession>
<dbReference type="Pfam" id="PF00335">
    <property type="entry name" value="Tetraspanin"/>
    <property type="match status" value="1"/>
</dbReference>
<feature type="transmembrane region" description="Helical" evidence="6">
    <location>
        <begin position="87"/>
        <end position="110"/>
    </location>
</feature>
<dbReference type="HOGENOM" id="CLU_055524_5_0_1"/>
<sequence>MASKPKWTAVDYAKRVAIFFNFLLVICGLSMLIFGAWINATNSEFHIYTGDGGYISTSVLLIIGGLVIAVLGAIGCGASYRGSCRLILVYFGILSTLFLIEVIIGCVIYGQHDSMMLAAQNGLNLTITSQYGFNQPVTNSIDRLQQRRKCCGTKSWMDWRYSLWRKNESLHDRNFVPESCCITVSRSCVVTTSPSNIYYKGCGTALSEFVDENVYVIGGVCFALGFIQAIGIILTFYYYLKLREA</sequence>
<dbReference type="eggNOG" id="KOG3882">
    <property type="taxonomic scope" value="Eukaryota"/>
</dbReference>
<comment type="similarity">
    <text evidence="2 6">Belongs to the tetraspanin (TM4SF) family.</text>
</comment>
<evidence type="ECO:0000256" key="5">
    <source>
        <dbReference type="ARBA" id="ARBA00023136"/>
    </source>
</evidence>
<dbReference type="InParanoid" id="B3S672"/>
<evidence type="ECO:0000256" key="6">
    <source>
        <dbReference type="RuleBase" id="RU361218"/>
    </source>
</evidence>
<keyword evidence="5 6" id="KW-0472">Membrane</keyword>
<dbReference type="InterPro" id="IPR008952">
    <property type="entry name" value="Tetraspanin_EC2_sf"/>
</dbReference>
<feature type="transmembrane region" description="Helical" evidence="6">
    <location>
        <begin position="58"/>
        <end position="80"/>
    </location>
</feature>
<evidence type="ECO:0000313" key="8">
    <source>
        <dbReference type="Proteomes" id="UP000009022"/>
    </source>
</evidence>
<dbReference type="GeneID" id="6756933"/>
<dbReference type="EMBL" id="DS985252">
    <property type="protein sequence ID" value="EDV21707.1"/>
    <property type="molecule type" value="Genomic_DNA"/>
</dbReference>
<dbReference type="GO" id="GO:0005886">
    <property type="term" value="C:plasma membrane"/>
    <property type="evidence" value="ECO:0000318"/>
    <property type="project" value="GO_Central"/>
</dbReference>
<evidence type="ECO:0000313" key="7">
    <source>
        <dbReference type="EMBL" id="EDV21707.1"/>
    </source>
</evidence>
<evidence type="ECO:0000256" key="2">
    <source>
        <dbReference type="ARBA" id="ARBA00006840"/>
    </source>
</evidence>
<organism evidence="7 8">
    <name type="scientific">Trichoplax adhaerens</name>
    <name type="common">Trichoplax reptans</name>
    <dbReference type="NCBI Taxonomy" id="10228"/>
    <lineage>
        <taxon>Eukaryota</taxon>
        <taxon>Metazoa</taxon>
        <taxon>Placozoa</taxon>
        <taxon>Uniplacotomia</taxon>
        <taxon>Trichoplacea</taxon>
        <taxon>Trichoplacidae</taxon>
        <taxon>Trichoplax</taxon>
    </lineage>
</organism>
<comment type="subcellular location">
    <subcellularLocation>
        <location evidence="1 6">Membrane</location>
        <topology evidence="1 6">Multi-pass membrane protein</topology>
    </subcellularLocation>
</comment>
<dbReference type="Gene3D" id="1.10.1450.10">
    <property type="entry name" value="Tetraspanin"/>
    <property type="match status" value="1"/>
</dbReference>
<dbReference type="PhylomeDB" id="B3S672"/>
<name>B3S672_TRIAD</name>
<dbReference type="KEGG" id="tad:TRIADDRAFT_59701"/>
<evidence type="ECO:0000256" key="3">
    <source>
        <dbReference type="ARBA" id="ARBA00022692"/>
    </source>
</evidence>
<dbReference type="RefSeq" id="XP_002115855.1">
    <property type="nucleotide sequence ID" value="XM_002115819.1"/>
</dbReference>